<dbReference type="PROSITE" id="PS50943">
    <property type="entry name" value="HTH_CROC1"/>
    <property type="match status" value="1"/>
</dbReference>
<dbReference type="PANTHER" id="PTHR46558:SF11">
    <property type="entry name" value="HTH-TYPE TRANSCRIPTIONAL REGULATOR XRE"/>
    <property type="match status" value="1"/>
</dbReference>
<proteinExistence type="predicted"/>
<reference evidence="3 4" key="1">
    <citation type="submission" date="2019-08" db="EMBL/GenBank/DDBJ databases">
        <title>In-depth cultivation of the pig gut microbiome towards novel bacterial diversity and tailored functional studies.</title>
        <authorList>
            <person name="Wylensek D."/>
            <person name="Hitch T.C.A."/>
            <person name="Clavel T."/>
        </authorList>
    </citation>
    <scope>NUCLEOTIDE SEQUENCE [LARGE SCALE GENOMIC DNA]</scope>
    <source>
        <strain evidence="3 4">WCA-380-WT-2B</strain>
    </source>
</reference>
<evidence type="ECO:0000259" key="2">
    <source>
        <dbReference type="PROSITE" id="PS50943"/>
    </source>
</evidence>
<evidence type="ECO:0000256" key="1">
    <source>
        <dbReference type="ARBA" id="ARBA00023125"/>
    </source>
</evidence>
<sequence length="133" mass="15263">MSFPNKLKKLREDKKLTQEELSKLVGVSLKTISRYEKGESKPRYRKIYDKLAEVLDTSHDYLVTDEEDFILDARDKYGYKGAIDAKKMVDGVIGLMAGGEIDESDKKAILDSIQEAYYIAKSKNKKYGQKKTR</sequence>
<organism evidence="3 4">
    <name type="scientific">Anaerococcus porci</name>
    <dbReference type="NCBI Taxonomy" id="2652269"/>
    <lineage>
        <taxon>Bacteria</taxon>
        <taxon>Bacillati</taxon>
        <taxon>Bacillota</taxon>
        <taxon>Tissierellia</taxon>
        <taxon>Tissierellales</taxon>
        <taxon>Peptoniphilaceae</taxon>
        <taxon>Anaerococcus</taxon>
    </lineage>
</organism>
<keyword evidence="4" id="KW-1185">Reference proteome</keyword>
<name>A0A6N7VX41_9FIRM</name>
<dbReference type="InterPro" id="IPR001387">
    <property type="entry name" value="Cro/C1-type_HTH"/>
</dbReference>
<dbReference type="CDD" id="cd00093">
    <property type="entry name" value="HTH_XRE"/>
    <property type="match status" value="1"/>
</dbReference>
<keyword evidence="1" id="KW-0238">DNA-binding</keyword>
<feature type="domain" description="HTH cro/C1-type" evidence="2">
    <location>
        <begin position="7"/>
        <end position="62"/>
    </location>
</feature>
<dbReference type="Pfam" id="PF01381">
    <property type="entry name" value="HTH_3"/>
    <property type="match status" value="1"/>
</dbReference>
<dbReference type="Gene3D" id="1.10.260.40">
    <property type="entry name" value="lambda repressor-like DNA-binding domains"/>
    <property type="match status" value="1"/>
</dbReference>
<dbReference type="Proteomes" id="UP000441925">
    <property type="component" value="Unassembled WGS sequence"/>
</dbReference>
<dbReference type="PANTHER" id="PTHR46558">
    <property type="entry name" value="TRACRIPTIONAL REGULATORY PROTEIN-RELATED-RELATED"/>
    <property type="match status" value="1"/>
</dbReference>
<dbReference type="AlphaFoldDB" id="A0A6N7VX41"/>
<protein>
    <submittedName>
        <fullName evidence="3">Helix-turn-helix transcriptional regulator</fullName>
    </submittedName>
</protein>
<dbReference type="RefSeq" id="WP_154541211.1">
    <property type="nucleotide sequence ID" value="NZ_JAXDSU010000067.1"/>
</dbReference>
<dbReference type="EMBL" id="VULQ01000009">
    <property type="protein sequence ID" value="MSS78269.1"/>
    <property type="molecule type" value="Genomic_DNA"/>
</dbReference>
<gene>
    <name evidence="3" type="ORF">FYJ26_07635</name>
</gene>
<comment type="caution">
    <text evidence="3">The sequence shown here is derived from an EMBL/GenBank/DDBJ whole genome shotgun (WGS) entry which is preliminary data.</text>
</comment>
<evidence type="ECO:0000313" key="4">
    <source>
        <dbReference type="Proteomes" id="UP000441925"/>
    </source>
</evidence>
<accession>A0A6N7VX41</accession>
<evidence type="ECO:0000313" key="3">
    <source>
        <dbReference type="EMBL" id="MSS78269.1"/>
    </source>
</evidence>
<dbReference type="SUPFAM" id="SSF47413">
    <property type="entry name" value="lambda repressor-like DNA-binding domains"/>
    <property type="match status" value="1"/>
</dbReference>
<dbReference type="SMART" id="SM00530">
    <property type="entry name" value="HTH_XRE"/>
    <property type="match status" value="1"/>
</dbReference>
<dbReference type="GO" id="GO:0003677">
    <property type="term" value="F:DNA binding"/>
    <property type="evidence" value="ECO:0007669"/>
    <property type="project" value="UniProtKB-KW"/>
</dbReference>
<dbReference type="InterPro" id="IPR010982">
    <property type="entry name" value="Lambda_DNA-bd_dom_sf"/>
</dbReference>